<accession>A0A4S8M2F4</accession>
<dbReference type="Proteomes" id="UP000297245">
    <property type="component" value="Unassembled WGS sequence"/>
</dbReference>
<reference evidence="3 4" key="1">
    <citation type="journal article" date="2019" name="Nat. Ecol. Evol.">
        <title>Megaphylogeny resolves global patterns of mushroom evolution.</title>
        <authorList>
            <person name="Varga T."/>
            <person name="Krizsan K."/>
            <person name="Foldi C."/>
            <person name="Dima B."/>
            <person name="Sanchez-Garcia M."/>
            <person name="Sanchez-Ramirez S."/>
            <person name="Szollosi G.J."/>
            <person name="Szarkandi J.G."/>
            <person name="Papp V."/>
            <person name="Albert L."/>
            <person name="Andreopoulos W."/>
            <person name="Angelini C."/>
            <person name="Antonin V."/>
            <person name="Barry K.W."/>
            <person name="Bougher N.L."/>
            <person name="Buchanan P."/>
            <person name="Buyck B."/>
            <person name="Bense V."/>
            <person name="Catcheside P."/>
            <person name="Chovatia M."/>
            <person name="Cooper J."/>
            <person name="Damon W."/>
            <person name="Desjardin D."/>
            <person name="Finy P."/>
            <person name="Geml J."/>
            <person name="Haridas S."/>
            <person name="Hughes K."/>
            <person name="Justo A."/>
            <person name="Karasinski D."/>
            <person name="Kautmanova I."/>
            <person name="Kiss B."/>
            <person name="Kocsube S."/>
            <person name="Kotiranta H."/>
            <person name="LaButti K.M."/>
            <person name="Lechner B.E."/>
            <person name="Liimatainen K."/>
            <person name="Lipzen A."/>
            <person name="Lukacs Z."/>
            <person name="Mihaltcheva S."/>
            <person name="Morgado L.N."/>
            <person name="Niskanen T."/>
            <person name="Noordeloos M.E."/>
            <person name="Ohm R.A."/>
            <person name="Ortiz-Santana B."/>
            <person name="Ovrebo C."/>
            <person name="Racz N."/>
            <person name="Riley R."/>
            <person name="Savchenko A."/>
            <person name="Shiryaev A."/>
            <person name="Soop K."/>
            <person name="Spirin V."/>
            <person name="Szebenyi C."/>
            <person name="Tomsovsky M."/>
            <person name="Tulloss R.E."/>
            <person name="Uehling J."/>
            <person name="Grigoriev I.V."/>
            <person name="Vagvolgyi C."/>
            <person name="Papp T."/>
            <person name="Martin F.M."/>
            <person name="Miettinen O."/>
            <person name="Hibbett D.S."/>
            <person name="Nagy L.G."/>
        </authorList>
    </citation>
    <scope>NUCLEOTIDE SEQUENCE [LARGE SCALE GENOMIC DNA]</scope>
    <source>
        <strain evidence="3 4">CBS 962.96</strain>
    </source>
</reference>
<organism evidence="3 4">
    <name type="scientific">Dendrothele bispora (strain CBS 962.96)</name>
    <dbReference type="NCBI Taxonomy" id="1314807"/>
    <lineage>
        <taxon>Eukaryota</taxon>
        <taxon>Fungi</taxon>
        <taxon>Dikarya</taxon>
        <taxon>Basidiomycota</taxon>
        <taxon>Agaricomycotina</taxon>
        <taxon>Agaricomycetes</taxon>
        <taxon>Agaricomycetidae</taxon>
        <taxon>Agaricales</taxon>
        <taxon>Agaricales incertae sedis</taxon>
        <taxon>Dendrothele</taxon>
    </lineage>
</organism>
<feature type="domain" description="DUF6589" evidence="2">
    <location>
        <begin position="174"/>
        <end position="229"/>
    </location>
</feature>
<keyword evidence="4" id="KW-1185">Reference proteome</keyword>
<evidence type="ECO:0000313" key="3">
    <source>
        <dbReference type="EMBL" id="THU95833.1"/>
    </source>
</evidence>
<dbReference type="InterPro" id="IPR046496">
    <property type="entry name" value="DUF6589"/>
</dbReference>
<sequence length="501" mass="56733">MSTEWKSQQEEAKDQEGIRNWLLHQVFAAICAILSIVRSQKANNFQVVMGLFLLGSGAAKREIAVFAQAGLSVNYSSVIEHIKTLSAENLSTVQQVVKKFMCSIAWDNINFAFRVESQHLTSKDHFDSGTTSTLIIQHDPDTNTPATHGALSLDMKPPRTTTKQNICDHSLLLLPSVEHAQKLDDCSLWQLKQLPSCPSIEKITPHTTQQYPLPAMHKDESSIDGTINVESARRNSTGSIEGMKTTIRRFGLFHCKMSEARMEHTNLLGWTPMSVGWQTKKSAPWKQSHKLLQMSLVAHVLDGFRIHCGHQHFDKLALEALMEEFNTVAKKVYQSLFTTAAFEEESEATDPDIVFMNNILYNRDVLYYWLLVKSIKSGDIGQVILVLRVWMVMILLGDCKGEIKVIYNAKGVNRSWEWLSMISTSFDIPIYGSKHTIPDMTEIKKSIPSKISFWKAQIWDDEDEGDDEEYQPTPEDLEMDEEEPISMADELVDMAISIMDS</sequence>
<evidence type="ECO:0000313" key="4">
    <source>
        <dbReference type="Proteomes" id="UP000297245"/>
    </source>
</evidence>
<gene>
    <name evidence="3" type="ORF">K435DRAFT_797792</name>
</gene>
<dbReference type="EMBL" id="ML179190">
    <property type="protein sequence ID" value="THU95833.1"/>
    <property type="molecule type" value="Genomic_DNA"/>
</dbReference>
<evidence type="ECO:0000259" key="2">
    <source>
        <dbReference type="Pfam" id="PF20231"/>
    </source>
</evidence>
<dbReference type="Pfam" id="PF20231">
    <property type="entry name" value="DUF6589"/>
    <property type="match status" value="2"/>
</dbReference>
<dbReference type="OrthoDB" id="5424058at2759"/>
<proteinExistence type="predicted"/>
<feature type="domain" description="DUF6589" evidence="2">
    <location>
        <begin position="230"/>
        <end position="394"/>
    </location>
</feature>
<name>A0A4S8M2F4_DENBC</name>
<evidence type="ECO:0000256" key="1">
    <source>
        <dbReference type="SAM" id="MobiDB-lite"/>
    </source>
</evidence>
<protein>
    <recommendedName>
        <fullName evidence="2">DUF6589 domain-containing protein</fullName>
    </recommendedName>
</protein>
<feature type="region of interest" description="Disordered" evidence="1">
    <location>
        <begin position="462"/>
        <end position="484"/>
    </location>
</feature>
<dbReference type="AlphaFoldDB" id="A0A4S8M2F4"/>